<dbReference type="CDD" id="cd00093">
    <property type="entry name" value="HTH_XRE"/>
    <property type="match status" value="1"/>
</dbReference>
<dbReference type="SUPFAM" id="SSF47413">
    <property type="entry name" value="lambda repressor-like DNA-binding domains"/>
    <property type="match status" value="1"/>
</dbReference>
<evidence type="ECO:0000313" key="3">
    <source>
        <dbReference type="EMBL" id="BAP86678.1"/>
    </source>
</evidence>
<gene>
    <name evidence="3" type="ORF">LOOC260_121730</name>
</gene>
<protein>
    <submittedName>
        <fullName evidence="3">Transcriptional regulator</fullName>
    </submittedName>
</protein>
<dbReference type="HOGENOM" id="CLU_066192_4_0_9"/>
<keyword evidence="1" id="KW-0238">DNA-binding</keyword>
<dbReference type="Proteomes" id="UP000031620">
    <property type="component" value="Chromosome"/>
</dbReference>
<dbReference type="SMART" id="SM00530">
    <property type="entry name" value="HTH_XRE"/>
    <property type="match status" value="1"/>
</dbReference>
<dbReference type="PANTHER" id="PTHR46558">
    <property type="entry name" value="TRACRIPTIONAL REGULATORY PROTEIN-RELATED-RELATED"/>
    <property type="match status" value="1"/>
</dbReference>
<accession>A0A0A1H094</accession>
<dbReference type="PANTHER" id="PTHR46558:SF14">
    <property type="entry name" value="HTH-TYPE TRANSCRIPTIONAL REGULATOR ANSR"/>
    <property type="match status" value="1"/>
</dbReference>
<dbReference type="KEGG" id="lho:LOOC260_121730"/>
<evidence type="ECO:0000259" key="2">
    <source>
        <dbReference type="PROSITE" id="PS50943"/>
    </source>
</evidence>
<evidence type="ECO:0000313" key="4">
    <source>
        <dbReference type="Proteomes" id="UP000031620"/>
    </source>
</evidence>
<sequence length="124" mass="14204">MDNNLLNRIIALREEKGINQSELGTLMNLGNSVISKIENGSRKVSAEELKKLSDIFGVSTDYLVGNNQTPKWANKKDTVDLKEFLDNNLNINMAYDGEDLSKEELERLKIAMTQIFWEKQKQKK</sequence>
<dbReference type="STRING" id="1291742.LOOC260_121730"/>
<dbReference type="GO" id="GO:0003677">
    <property type="term" value="F:DNA binding"/>
    <property type="evidence" value="ECO:0007669"/>
    <property type="project" value="UniProtKB-KW"/>
</dbReference>
<dbReference type="InterPro" id="IPR010982">
    <property type="entry name" value="Lambda_DNA-bd_dom_sf"/>
</dbReference>
<dbReference type="EMBL" id="AP014680">
    <property type="protein sequence ID" value="BAP86678.1"/>
    <property type="molecule type" value="Genomic_DNA"/>
</dbReference>
<dbReference type="Pfam" id="PF01381">
    <property type="entry name" value="HTH_3"/>
    <property type="match status" value="1"/>
</dbReference>
<dbReference type="RefSeq" id="WP_041094919.1">
    <property type="nucleotide sequence ID" value="NZ_AP014680.1"/>
</dbReference>
<proteinExistence type="predicted"/>
<reference evidence="3 4" key="1">
    <citation type="submission" date="2014-11" db="EMBL/GenBank/DDBJ databases">
        <title>Complete genome sequence and analysis of Lactobacillus hokkaidonensis LOOC260T.</title>
        <authorList>
            <person name="Tanizawa Y."/>
            <person name="Tohno M."/>
            <person name="Kaminuma E."/>
            <person name="Nakamura Y."/>
            <person name="Arita M."/>
        </authorList>
    </citation>
    <scope>NUCLEOTIDE SEQUENCE [LARGE SCALE GENOMIC DNA]</scope>
    <source>
        <strain evidence="3 4">LOOC260</strain>
    </source>
</reference>
<organism evidence="3 4">
    <name type="scientific">Paucilactobacillus hokkaidonensis JCM 18461</name>
    <dbReference type="NCBI Taxonomy" id="1291742"/>
    <lineage>
        <taxon>Bacteria</taxon>
        <taxon>Bacillati</taxon>
        <taxon>Bacillota</taxon>
        <taxon>Bacilli</taxon>
        <taxon>Lactobacillales</taxon>
        <taxon>Lactobacillaceae</taxon>
        <taxon>Paucilactobacillus</taxon>
    </lineage>
</organism>
<name>A0A0A1H094_9LACO</name>
<evidence type="ECO:0000256" key="1">
    <source>
        <dbReference type="ARBA" id="ARBA00023125"/>
    </source>
</evidence>
<dbReference type="InterPro" id="IPR001387">
    <property type="entry name" value="Cro/C1-type_HTH"/>
</dbReference>
<dbReference type="Gene3D" id="1.10.260.40">
    <property type="entry name" value="lambda repressor-like DNA-binding domains"/>
    <property type="match status" value="1"/>
</dbReference>
<dbReference type="PROSITE" id="PS50943">
    <property type="entry name" value="HTH_CROC1"/>
    <property type="match status" value="1"/>
</dbReference>
<feature type="domain" description="HTH cro/C1-type" evidence="2">
    <location>
        <begin position="9"/>
        <end position="63"/>
    </location>
</feature>
<dbReference type="AlphaFoldDB" id="A0A0A1H094"/>